<evidence type="ECO:0000313" key="9">
    <source>
        <dbReference type="RefSeq" id="XP_023563195.1"/>
    </source>
</evidence>
<dbReference type="Gene3D" id="2.60.40.10">
    <property type="entry name" value="Immunoglobulins"/>
    <property type="match status" value="2"/>
</dbReference>
<dbReference type="InterPro" id="IPR013106">
    <property type="entry name" value="Ig_V-set"/>
</dbReference>
<feature type="region of interest" description="Disordered" evidence="1">
    <location>
        <begin position="284"/>
        <end position="311"/>
    </location>
</feature>
<evidence type="ECO:0000313" key="8">
    <source>
        <dbReference type="RefSeq" id="XP_023563194.1"/>
    </source>
</evidence>
<keyword evidence="5" id="KW-1185">Reference proteome</keyword>
<dbReference type="GO" id="GO:0002891">
    <property type="term" value="P:positive regulation of immunoglobulin mediated immune response"/>
    <property type="evidence" value="ECO:0007669"/>
    <property type="project" value="TreeGrafter"/>
</dbReference>
<dbReference type="InterPro" id="IPR013783">
    <property type="entry name" value="Ig-like_fold"/>
</dbReference>
<dbReference type="RefSeq" id="XP_023563193.1">
    <property type="nucleotide sequence ID" value="XM_023707425.1"/>
</dbReference>
<proteinExistence type="predicted"/>
<dbReference type="GO" id="GO:0050839">
    <property type="term" value="F:cell adhesion molecule binding"/>
    <property type="evidence" value="ECO:0007669"/>
    <property type="project" value="TreeGrafter"/>
</dbReference>
<dbReference type="CTD" id="10666"/>
<feature type="transmembrane region" description="Helical" evidence="2">
    <location>
        <begin position="251"/>
        <end position="274"/>
    </location>
</feature>
<keyword evidence="2" id="KW-0812">Transmembrane</keyword>
<evidence type="ECO:0000313" key="5">
    <source>
        <dbReference type="Proteomes" id="UP000515203"/>
    </source>
</evidence>
<evidence type="ECO:0000313" key="7">
    <source>
        <dbReference type="RefSeq" id="XP_023563193.1"/>
    </source>
</evidence>
<evidence type="ECO:0000313" key="6">
    <source>
        <dbReference type="RefSeq" id="XP_023563192.1"/>
    </source>
</evidence>
<protein>
    <submittedName>
        <fullName evidence="6 7">CD226 antigen isoform X1</fullName>
    </submittedName>
</protein>
<evidence type="ECO:0000256" key="1">
    <source>
        <dbReference type="SAM" id="MobiDB-lite"/>
    </source>
</evidence>
<gene>
    <name evidence="6 7 8 9 10" type="primary">Cd226</name>
</gene>
<dbReference type="GeneID" id="101582693"/>
<feature type="chain" id="PRO_5044649405" evidence="3">
    <location>
        <begin position="19"/>
        <end position="332"/>
    </location>
</feature>
<evidence type="ECO:0000259" key="4">
    <source>
        <dbReference type="PROSITE" id="PS50835"/>
    </source>
</evidence>
<name>A0A6P6DT39_OCTDE</name>
<dbReference type="InterPro" id="IPR036179">
    <property type="entry name" value="Ig-like_dom_sf"/>
</dbReference>
<accession>A0A6P6DT39</accession>
<feature type="domain" description="Ig-like" evidence="4">
    <location>
        <begin position="31"/>
        <end position="109"/>
    </location>
</feature>
<dbReference type="RefSeq" id="XP_023563195.1">
    <property type="nucleotide sequence ID" value="XM_023707427.1"/>
</dbReference>
<keyword evidence="2" id="KW-1133">Transmembrane helix</keyword>
<dbReference type="OrthoDB" id="9937217at2759"/>
<dbReference type="AlphaFoldDB" id="A0A6P6DT39"/>
<feature type="compositionally biased region" description="Polar residues" evidence="1">
    <location>
        <begin position="286"/>
        <end position="297"/>
    </location>
</feature>
<dbReference type="RefSeq" id="XP_023563192.1">
    <property type="nucleotide sequence ID" value="XM_023707424.1"/>
</dbReference>
<dbReference type="GO" id="GO:0002729">
    <property type="term" value="P:positive regulation of natural killer cell cytokine production"/>
    <property type="evidence" value="ECO:0007669"/>
    <property type="project" value="InterPro"/>
</dbReference>
<dbReference type="RefSeq" id="XP_023563196.1">
    <property type="nucleotide sequence ID" value="XM_023707428.1"/>
</dbReference>
<dbReference type="InterPro" id="IPR003599">
    <property type="entry name" value="Ig_sub"/>
</dbReference>
<reference evidence="6 7" key="1">
    <citation type="submission" date="2025-04" db="UniProtKB">
        <authorList>
            <consortium name="RefSeq"/>
        </authorList>
    </citation>
    <scope>IDENTIFICATION</scope>
</reference>
<keyword evidence="2" id="KW-0472">Membrane</keyword>
<dbReference type="PANTHER" id="PTHR47011:SF1">
    <property type="entry name" value="CD226 ANTIGEN"/>
    <property type="match status" value="1"/>
</dbReference>
<dbReference type="PROSITE" id="PS50835">
    <property type="entry name" value="IG_LIKE"/>
    <property type="match status" value="1"/>
</dbReference>
<keyword evidence="3" id="KW-0732">Signal</keyword>
<dbReference type="GO" id="GO:0009897">
    <property type="term" value="C:external side of plasma membrane"/>
    <property type="evidence" value="ECO:0007669"/>
    <property type="project" value="TreeGrafter"/>
</dbReference>
<dbReference type="InterPro" id="IPR042842">
    <property type="entry name" value="CD226"/>
</dbReference>
<dbReference type="RefSeq" id="XP_023563194.1">
    <property type="nucleotide sequence ID" value="XM_023707426.1"/>
</dbReference>
<dbReference type="Pfam" id="PF07686">
    <property type="entry name" value="V-set"/>
    <property type="match status" value="1"/>
</dbReference>
<evidence type="ECO:0000256" key="3">
    <source>
        <dbReference type="SAM" id="SignalP"/>
    </source>
</evidence>
<dbReference type="SMART" id="SM00409">
    <property type="entry name" value="IG"/>
    <property type="match status" value="2"/>
</dbReference>
<evidence type="ECO:0000256" key="2">
    <source>
        <dbReference type="SAM" id="Phobius"/>
    </source>
</evidence>
<dbReference type="InterPro" id="IPR007110">
    <property type="entry name" value="Ig-like_dom"/>
</dbReference>
<dbReference type="Proteomes" id="UP000515203">
    <property type="component" value="Unplaced"/>
</dbReference>
<evidence type="ECO:0000313" key="10">
    <source>
        <dbReference type="RefSeq" id="XP_023563196.1"/>
    </source>
</evidence>
<feature type="signal peptide" evidence="3">
    <location>
        <begin position="1"/>
        <end position="18"/>
    </location>
</feature>
<organism evidence="5 6">
    <name type="scientific">Octodon degus</name>
    <name type="common">Degu</name>
    <name type="synonym">Sciurus degus</name>
    <dbReference type="NCBI Taxonomy" id="10160"/>
    <lineage>
        <taxon>Eukaryota</taxon>
        <taxon>Metazoa</taxon>
        <taxon>Chordata</taxon>
        <taxon>Craniata</taxon>
        <taxon>Vertebrata</taxon>
        <taxon>Euteleostomi</taxon>
        <taxon>Mammalia</taxon>
        <taxon>Eutheria</taxon>
        <taxon>Euarchontoglires</taxon>
        <taxon>Glires</taxon>
        <taxon>Rodentia</taxon>
        <taxon>Hystricomorpha</taxon>
        <taxon>Octodontidae</taxon>
        <taxon>Octodon</taxon>
    </lineage>
</organism>
<dbReference type="PANTHER" id="PTHR47011">
    <property type="entry name" value="CD226 ANTIGEN"/>
    <property type="match status" value="1"/>
</dbReference>
<dbReference type="SUPFAM" id="SSF48726">
    <property type="entry name" value="Immunoglobulin"/>
    <property type="match status" value="2"/>
</dbReference>
<sequence length="332" mass="37543">MDFLALLLAILQVYLALCEETFFDTTVRLAENMTLECVYPLMGNLTQAEWLKTMGEEKESMAVFNPKFGLAIKKPYENRVHFLNSTMTGNDMSLSFTNASEADVGTYTCLLHAFPLGSWTKTVQVVQSDSFEIELRNHDHRILSPGSVTLTYELQMNQSAQEVMWEKIQPHQIDLLMHCNLSGGKSYSKYRKQIVTNCTQGIRSSFIIIPNATYSDSGLYRCQFVASTGENETFLMSLTITDGKTDSQNTIAVAVGTVLFLFVVIIVIIIVTFCNRRRRRLKNIPDKSSSGAQSKVANNYRRPISANQPVDDASEDIYVNYPTFARRPKPRY</sequence>
<dbReference type="FunFam" id="2.60.40.10:FF:003082">
    <property type="entry name" value="CD226 antigen (Predicted), isoform CRA_a"/>
    <property type="match status" value="1"/>
</dbReference>